<evidence type="ECO:0000256" key="1">
    <source>
        <dbReference type="SAM" id="SignalP"/>
    </source>
</evidence>
<evidence type="ECO:0000313" key="3">
    <source>
        <dbReference type="Proteomes" id="UP000054007"/>
    </source>
</evidence>
<organism evidence="2 3">
    <name type="scientific">Cylindrobasidium torrendii FP15055 ss-10</name>
    <dbReference type="NCBI Taxonomy" id="1314674"/>
    <lineage>
        <taxon>Eukaryota</taxon>
        <taxon>Fungi</taxon>
        <taxon>Dikarya</taxon>
        <taxon>Basidiomycota</taxon>
        <taxon>Agaricomycotina</taxon>
        <taxon>Agaricomycetes</taxon>
        <taxon>Agaricomycetidae</taxon>
        <taxon>Agaricales</taxon>
        <taxon>Marasmiineae</taxon>
        <taxon>Physalacriaceae</taxon>
        <taxon>Cylindrobasidium</taxon>
    </lineage>
</organism>
<dbReference type="Proteomes" id="UP000054007">
    <property type="component" value="Unassembled WGS sequence"/>
</dbReference>
<sequence length="90" mass="10653">MRRCWANVVYSALNVALSDLLILFHETHSISTTKRSYLRVHYLLLHRPTSRIRLRKKLRRMAIDRHSQGIAACRRQLKSSFKEQHAMAHT</sequence>
<keyword evidence="1" id="KW-0732">Signal</keyword>
<feature type="chain" id="PRO_5002316628" description="Secreted protein" evidence="1">
    <location>
        <begin position="30"/>
        <end position="90"/>
    </location>
</feature>
<protein>
    <recommendedName>
        <fullName evidence="4">Secreted protein</fullName>
    </recommendedName>
</protein>
<reference evidence="2 3" key="1">
    <citation type="journal article" date="2015" name="Fungal Genet. Biol.">
        <title>Evolution of novel wood decay mechanisms in Agaricales revealed by the genome sequences of Fistulina hepatica and Cylindrobasidium torrendii.</title>
        <authorList>
            <person name="Floudas D."/>
            <person name="Held B.W."/>
            <person name="Riley R."/>
            <person name="Nagy L.G."/>
            <person name="Koehler G."/>
            <person name="Ransdell A.S."/>
            <person name="Younus H."/>
            <person name="Chow J."/>
            <person name="Chiniquy J."/>
            <person name="Lipzen A."/>
            <person name="Tritt A."/>
            <person name="Sun H."/>
            <person name="Haridas S."/>
            <person name="LaButti K."/>
            <person name="Ohm R.A."/>
            <person name="Kues U."/>
            <person name="Blanchette R.A."/>
            <person name="Grigoriev I.V."/>
            <person name="Minto R.E."/>
            <person name="Hibbett D.S."/>
        </authorList>
    </citation>
    <scope>NUCLEOTIDE SEQUENCE [LARGE SCALE GENOMIC DNA]</scope>
    <source>
        <strain evidence="2 3">FP15055 ss-10</strain>
    </source>
</reference>
<evidence type="ECO:0000313" key="2">
    <source>
        <dbReference type="EMBL" id="KIY65263.1"/>
    </source>
</evidence>
<name>A0A0D7B3W2_9AGAR</name>
<gene>
    <name evidence="2" type="ORF">CYLTODRAFT_68541</name>
</gene>
<dbReference type="AlphaFoldDB" id="A0A0D7B3W2"/>
<feature type="signal peptide" evidence="1">
    <location>
        <begin position="1"/>
        <end position="29"/>
    </location>
</feature>
<proteinExistence type="predicted"/>
<accession>A0A0D7B3W2</accession>
<keyword evidence="3" id="KW-1185">Reference proteome</keyword>
<evidence type="ECO:0008006" key="4">
    <source>
        <dbReference type="Google" id="ProtNLM"/>
    </source>
</evidence>
<dbReference type="EMBL" id="KN880597">
    <property type="protein sequence ID" value="KIY65263.1"/>
    <property type="molecule type" value="Genomic_DNA"/>
</dbReference>